<dbReference type="Proteomes" id="UP001153076">
    <property type="component" value="Unassembled WGS sequence"/>
</dbReference>
<comment type="caution">
    <text evidence="3">The sequence shown here is derived from an EMBL/GenBank/DDBJ whole genome shotgun (WGS) entry which is preliminary data.</text>
</comment>
<dbReference type="OrthoDB" id="1915670at2759"/>
<evidence type="ECO:0000256" key="1">
    <source>
        <dbReference type="SAM" id="Coils"/>
    </source>
</evidence>
<proteinExistence type="predicted"/>
<keyword evidence="1" id="KW-0175">Coiled coil</keyword>
<name>A0A9Q1KU25_9CARY</name>
<feature type="coiled-coil region" evidence="1">
    <location>
        <begin position="132"/>
        <end position="162"/>
    </location>
</feature>
<feature type="region of interest" description="Disordered" evidence="2">
    <location>
        <begin position="83"/>
        <end position="123"/>
    </location>
</feature>
<gene>
    <name evidence="3" type="ORF">Cgig2_030764</name>
</gene>
<dbReference type="AlphaFoldDB" id="A0A9Q1KU25"/>
<dbReference type="PANTHER" id="PTHR35502">
    <property type="entry name" value="PROTEIN MICROTUBULE BINDING PROTEIN 2C"/>
    <property type="match status" value="1"/>
</dbReference>
<dbReference type="EMBL" id="JAKOGI010000026">
    <property type="protein sequence ID" value="KAJ8448908.1"/>
    <property type="molecule type" value="Genomic_DNA"/>
</dbReference>
<reference evidence="3" key="1">
    <citation type="submission" date="2022-04" db="EMBL/GenBank/DDBJ databases">
        <title>Carnegiea gigantea Genome sequencing and assembly v2.</title>
        <authorList>
            <person name="Copetti D."/>
            <person name="Sanderson M.J."/>
            <person name="Burquez A."/>
            <person name="Wojciechowski M.F."/>
        </authorList>
    </citation>
    <scope>NUCLEOTIDE SEQUENCE</scope>
    <source>
        <strain evidence="3">SGP5-SGP5p</strain>
        <tissue evidence="3">Aerial part</tissue>
    </source>
</reference>
<accession>A0A9Q1KU25</accession>
<keyword evidence="4" id="KW-1185">Reference proteome</keyword>
<evidence type="ECO:0000256" key="2">
    <source>
        <dbReference type="SAM" id="MobiDB-lite"/>
    </source>
</evidence>
<dbReference type="InterPro" id="IPR040289">
    <property type="entry name" value="MBP2C"/>
</dbReference>
<evidence type="ECO:0000313" key="3">
    <source>
        <dbReference type="EMBL" id="KAJ8448908.1"/>
    </source>
</evidence>
<dbReference type="GO" id="GO:0010497">
    <property type="term" value="P:plasmodesmata-mediated intercellular transport"/>
    <property type="evidence" value="ECO:0007669"/>
    <property type="project" value="InterPro"/>
</dbReference>
<feature type="region of interest" description="Disordered" evidence="2">
    <location>
        <begin position="1"/>
        <end position="54"/>
    </location>
</feature>
<evidence type="ECO:0000313" key="4">
    <source>
        <dbReference type="Proteomes" id="UP001153076"/>
    </source>
</evidence>
<evidence type="ECO:0008006" key="5">
    <source>
        <dbReference type="Google" id="ProtNLM"/>
    </source>
</evidence>
<protein>
    <recommendedName>
        <fullName evidence="5">Protein MICROTUBULE BINDING PROTEIN 2C</fullName>
    </recommendedName>
</protein>
<feature type="compositionally biased region" description="Basic and acidic residues" evidence="2">
    <location>
        <begin position="94"/>
        <end position="122"/>
    </location>
</feature>
<dbReference type="GO" id="GO:0008017">
    <property type="term" value="F:microtubule binding"/>
    <property type="evidence" value="ECO:0007669"/>
    <property type="project" value="InterPro"/>
</dbReference>
<dbReference type="PANTHER" id="PTHR35502:SF2">
    <property type="entry name" value="PROTEIN MICROTUBULE BINDING PROTEIN 2C"/>
    <property type="match status" value="1"/>
</dbReference>
<sequence>MYGRHGHEEEDEKGSGSYGDPKSWLSTESNDSLSPRHPHPPASGPGPGSSSDLDRVLYNDLVQIVPLVQSLIDKKSSSSFTRRGSLIYTKTPSRKNDAKNKLKSKHSDKEDGKHSKNIKDGSADDCSAFSANIAAEKDREELNSLKQQLEDLRLKIVEKDELLKATEVSQNQLVSVQSQVDELKHCAAAKDSLIKASQQQLNDAKMKLADKQAALEKLQWEARTSNQKVERLQEELDLMQSQISSLMLLFEGLSKDEPIKPTEDYDISPHYADHLAEMDEMDDMEMQKMEDARKAYIEAVAMAKEKQDEESLAAAAKARLHLQSFVFRSNDE</sequence>
<feature type="compositionally biased region" description="Polar residues" evidence="2">
    <location>
        <begin position="24"/>
        <end position="33"/>
    </location>
</feature>
<organism evidence="3 4">
    <name type="scientific">Carnegiea gigantea</name>
    <dbReference type="NCBI Taxonomy" id="171969"/>
    <lineage>
        <taxon>Eukaryota</taxon>
        <taxon>Viridiplantae</taxon>
        <taxon>Streptophyta</taxon>
        <taxon>Embryophyta</taxon>
        <taxon>Tracheophyta</taxon>
        <taxon>Spermatophyta</taxon>
        <taxon>Magnoliopsida</taxon>
        <taxon>eudicotyledons</taxon>
        <taxon>Gunneridae</taxon>
        <taxon>Pentapetalae</taxon>
        <taxon>Caryophyllales</taxon>
        <taxon>Cactineae</taxon>
        <taxon>Cactaceae</taxon>
        <taxon>Cactoideae</taxon>
        <taxon>Echinocereeae</taxon>
        <taxon>Carnegiea</taxon>
    </lineage>
</organism>
<feature type="coiled-coil region" evidence="1">
    <location>
        <begin position="194"/>
        <end position="249"/>
    </location>
</feature>